<feature type="compositionally biased region" description="Polar residues" evidence="3">
    <location>
        <begin position="384"/>
        <end position="398"/>
    </location>
</feature>
<evidence type="ECO:0000313" key="5">
    <source>
        <dbReference type="EMBL" id="GJU03659.1"/>
    </source>
</evidence>
<evidence type="ECO:0000256" key="3">
    <source>
        <dbReference type="SAM" id="MobiDB-lite"/>
    </source>
</evidence>
<dbReference type="SMART" id="SM00343">
    <property type="entry name" value="ZnF_C2HC"/>
    <property type="match status" value="1"/>
</dbReference>
<keyword evidence="1" id="KW-0863">Zinc-finger</keyword>
<dbReference type="Proteomes" id="UP001151760">
    <property type="component" value="Unassembled WGS sequence"/>
</dbReference>
<dbReference type="InterPro" id="IPR001878">
    <property type="entry name" value="Znf_CCHC"/>
</dbReference>
<feature type="region of interest" description="Disordered" evidence="3">
    <location>
        <begin position="25"/>
        <end position="56"/>
    </location>
</feature>
<dbReference type="EMBL" id="BQNB010021176">
    <property type="protein sequence ID" value="GJU03659.1"/>
    <property type="molecule type" value="Genomic_DNA"/>
</dbReference>
<name>A0ABQ5IXG9_9ASTR</name>
<keyword evidence="1" id="KW-0862">Zinc</keyword>
<dbReference type="Pfam" id="PF00098">
    <property type="entry name" value="zf-CCHC"/>
    <property type="match status" value="1"/>
</dbReference>
<feature type="compositionally biased region" description="Polar residues" evidence="3">
    <location>
        <begin position="315"/>
        <end position="329"/>
    </location>
</feature>
<feature type="compositionally biased region" description="Low complexity" evidence="3">
    <location>
        <begin position="300"/>
        <end position="314"/>
    </location>
</feature>
<feature type="coiled-coil region" evidence="2">
    <location>
        <begin position="890"/>
        <end position="947"/>
    </location>
</feature>
<dbReference type="PROSITE" id="PS50158">
    <property type="entry name" value="ZF_CCHC"/>
    <property type="match status" value="1"/>
</dbReference>
<feature type="region of interest" description="Disordered" evidence="3">
    <location>
        <begin position="384"/>
        <end position="416"/>
    </location>
</feature>
<accession>A0ABQ5IXG9</accession>
<evidence type="ECO:0000313" key="6">
    <source>
        <dbReference type="Proteomes" id="UP001151760"/>
    </source>
</evidence>
<dbReference type="Pfam" id="PF14223">
    <property type="entry name" value="Retrotran_gag_2"/>
    <property type="match status" value="1"/>
</dbReference>
<keyword evidence="1" id="KW-0479">Metal-binding</keyword>
<reference evidence="5" key="1">
    <citation type="journal article" date="2022" name="Int. J. Mol. Sci.">
        <title>Draft Genome of Tanacetum Coccineum: Genomic Comparison of Closely Related Tanacetum-Family Plants.</title>
        <authorList>
            <person name="Yamashiro T."/>
            <person name="Shiraishi A."/>
            <person name="Nakayama K."/>
            <person name="Satake H."/>
        </authorList>
    </citation>
    <scope>NUCLEOTIDE SEQUENCE</scope>
</reference>
<dbReference type="SUPFAM" id="SSF57756">
    <property type="entry name" value="Retrovirus zinc finger-like domains"/>
    <property type="match status" value="1"/>
</dbReference>
<evidence type="ECO:0000256" key="2">
    <source>
        <dbReference type="SAM" id="Coils"/>
    </source>
</evidence>
<proteinExistence type="predicted"/>
<dbReference type="Gene3D" id="4.10.60.10">
    <property type="entry name" value="Zinc finger, CCHC-type"/>
    <property type="match status" value="1"/>
</dbReference>
<keyword evidence="2" id="KW-0175">Coiled coil</keyword>
<dbReference type="InterPro" id="IPR036875">
    <property type="entry name" value="Znf_CCHC_sf"/>
</dbReference>
<feature type="compositionally biased region" description="Polar residues" evidence="3">
    <location>
        <begin position="407"/>
        <end position="416"/>
    </location>
</feature>
<sequence length="983" mass="113134">MSGCRLESVTGLRNQIFRALTASADVPSSVTETTDTTSTLPPPPPPLQKPIEHPSDTKDHLKMEMEMEIPSSSNVKLITECSDTTYTCYEVMKDLIKVSKLPQTLISYSSSQSRRARVPLQTLSAEEEKERYKADIRATNILLQGIPKDIYTLINHYTDAKDIWDNVKMILEGSELTKDDRESQLYDEFERFCQIKGETIHVYYVRFSKLINDMRNIKMTMSRMQLNSKFVNNMLPEWSRFITEVKLNRGLKESNFDQLYAYLKQHEVHANENRMMMERFIQPTDDPLALVSNASNQKYPTQSSESPQSSNQPSIVDNCQMDTGSTSTDNLIESLTNTLALLNQSFKAHLPQMNNQLRTSSNARNNATVQDGRVVVQDVRGRYNANNQGRPFQRNNARGNVEARNAGGQNRDGNVNPGQAKPIMCYNCKGIGHIARECPQPKRPQDSDYFKDKMLLMNAHENGAVLDEEQLLFLAGEQVTNFDEDVDDLALNVDHVFEADQCDAFDSDVDEAPTTQTMFMVNLSSEDLIYDEAGPSYDSNTLFEVQDHDTFVDHMDEYHEVHEMQSDVQHNYVVDSDADYTSDSNIIPYDQYVEDNEEHVVQSNVSSVRNDALMSILDEMHEQGVQSRSANKQVKVVNDTLTSELARYKELVGVYEQRAKFELTDRERKIDEQMRIIISDRNRKETSLKSELHSAQLQLRSTLNHHKIVREEAIILKKDFKQKEDKFLEEFLDIKRLKEKVEDRLYKQDQSVQTVHMICKPKSFYDEKNKVAIGYKNPLCLTRAKQVQPALYNGHVLVMSNHARPVVHDSEDTRDMAEITRKRMMEKMQSPQCVENKVRIAPPTPILARRELLATFAPQRNLTPEHIFCFDNKKSQASQEAPDFNSFFKIKNLEHQIQEKDNVIRDLKVLVSNVNDRSCEPYNANDVTDLLEHNERLRAEIKNVKQHYKEIWSIKSHAHLALMIKTSYLITQIENLKAQLEAI</sequence>
<organism evidence="5 6">
    <name type="scientific">Tanacetum coccineum</name>
    <dbReference type="NCBI Taxonomy" id="301880"/>
    <lineage>
        <taxon>Eukaryota</taxon>
        <taxon>Viridiplantae</taxon>
        <taxon>Streptophyta</taxon>
        <taxon>Embryophyta</taxon>
        <taxon>Tracheophyta</taxon>
        <taxon>Spermatophyta</taxon>
        <taxon>Magnoliopsida</taxon>
        <taxon>eudicotyledons</taxon>
        <taxon>Gunneridae</taxon>
        <taxon>Pentapetalae</taxon>
        <taxon>asterids</taxon>
        <taxon>campanulids</taxon>
        <taxon>Asterales</taxon>
        <taxon>Asteraceae</taxon>
        <taxon>Asteroideae</taxon>
        <taxon>Anthemideae</taxon>
        <taxon>Anthemidinae</taxon>
        <taxon>Tanacetum</taxon>
    </lineage>
</organism>
<gene>
    <name evidence="5" type="ORF">Tco_1113997</name>
</gene>
<comment type="caution">
    <text evidence="5">The sequence shown here is derived from an EMBL/GenBank/DDBJ whole genome shotgun (WGS) entry which is preliminary data.</text>
</comment>
<feature type="region of interest" description="Disordered" evidence="3">
    <location>
        <begin position="297"/>
        <end position="329"/>
    </location>
</feature>
<evidence type="ECO:0000259" key="4">
    <source>
        <dbReference type="PROSITE" id="PS50158"/>
    </source>
</evidence>
<feature type="domain" description="CCHC-type" evidence="4">
    <location>
        <begin position="425"/>
        <end position="440"/>
    </location>
</feature>
<reference evidence="5" key="2">
    <citation type="submission" date="2022-01" db="EMBL/GenBank/DDBJ databases">
        <authorList>
            <person name="Yamashiro T."/>
            <person name="Shiraishi A."/>
            <person name="Satake H."/>
            <person name="Nakayama K."/>
        </authorList>
    </citation>
    <scope>NUCLEOTIDE SEQUENCE</scope>
</reference>
<keyword evidence="6" id="KW-1185">Reference proteome</keyword>
<feature type="compositionally biased region" description="Low complexity" evidence="3">
    <location>
        <begin position="25"/>
        <end position="39"/>
    </location>
</feature>
<evidence type="ECO:0000256" key="1">
    <source>
        <dbReference type="PROSITE-ProRule" id="PRU00047"/>
    </source>
</evidence>
<protein>
    <submittedName>
        <fullName evidence="5">Retrovirus-related pol polyprotein from transposon TNT 1-94</fullName>
    </submittedName>
</protein>